<name>A0A978V7K7_ZIZJJ</name>
<dbReference type="SMR" id="A0A978V7K7"/>
<accession>A0A978V7K7</accession>
<dbReference type="InterPro" id="IPR002625">
    <property type="entry name" value="Smr_dom"/>
</dbReference>
<dbReference type="PANTHER" id="PTHR46651">
    <property type="entry name" value="POLYADENYLATE-BINDING PROTEIN-INTERACTING PROTEIN 7"/>
    <property type="match status" value="1"/>
</dbReference>
<dbReference type="PROSITE" id="PS50828">
    <property type="entry name" value="SMR"/>
    <property type="match status" value="1"/>
</dbReference>
<evidence type="ECO:0000313" key="3">
    <source>
        <dbReference type="EMBL" id="KAH7523892.1"/>
    </source>
</evidence>
<dbReference type="Pfam" id="PF08590">
    <property type="entry name" value="DUF1771"/>
    <property type="match status" value="1"/>
</dbReference>
<dbReference type="SMART" id="SM01162">
    <property type="entry name" value="DUF1771"/>
    <property type="match status" value="1"/>
</dbReference>
<dbReference type="PANTHER" id="PTHR46651:SF1">
    <property type="entry name" value="SMALL MUTS RELATED FAMILY PROTEIN"/>
    <property type="match status" value="1"/>
</dbReference>
<dbReference type="AlphaFoldDB" id="A0A978V7K7"/>
<proteinExistence type="predicted"/>
<protein>
    <recommendedName>
        <fullName evidence="2">Smr domain-containing protein</fullName>
    </recommendedName>
</protein>
<gene>
    <name evidence="3" type="ORF">FEM48_Zijuj06G0060300</name>
</gene>
<dbReference type="Proteomes" id="UP000813462">
    <property type="component" value="Unassembled WGS sequence"/>
</dbReference>
<feature type="domain" description="Smr" evidence="2">
    <location>
        <begin position="483"/>
        <end position="565"/>
    </location>
</feature>
<comment type="caution">
    <text evidence="3">The sequence shown here is derived from an EMBL/GenBank/DDBJ whole genome shotgun (WGS) entry which is preliminary data.</text>
</comment>
<dbReference type="Gene3D" id="3.30.1370.110">
    <property type="match status" value="1"/>
</dbReference>
<evidence type="ECO:0000313" key="4">
    <source>
        <dbReference type="Proteomes" id="UP000813462"/>
    </source>
</evidence>
<dbReference type="InterPro" id="IPR013899">
    <property type="entry name" value="DUF1771"/>
</dbReference>
<feature type="region of interest" description="Disordered" evidence="1">
    <location>
        <begin position="274"/>
        <end position="318"/>
    </location>
</feature>
<evidence type="ECO:0000259" key="2">
    <source>
        <dbReference type="PROSITE" id="PS50828"/>
    </source>
</evidence>
<dbReference type="InterPro" id="IPR041806">
    <property type="entry name" value="CID5/6/7_CUE"/>
</dbReference>
<sequence length="565" mass="61275">MSLSKKGTYSNDARLSAANKVTALNPNAAEFIPFSLRSPSSGSTSTAIFPSSATLGKAVLDRTESSVSNNSDDEAHQYWRRQLPDDITPDFNVVGEDDSHGLGNLSLAGLSLHDDSEVTRFTPTGSGYGLNEAHINGNNFSQKLRLSGSSYGQDLSLAGFLRDKQILNGNQLVRNGQEGPAYDGISRHGFMNDMLGEHAIVDDTDINPVEFLAAQFPGFAAESLAEVYFANGCDLNLTIEMLAQLELQVDGGFNQNLSSKTLSAPNLSTMEFPALTASDGQNGPSQYAGDDIQQSGNPYRPSDKDNMLMFKSSSSVPSRGGLGGIDFASAVRKLAAQDSGVWKYERNSSADATIGSSRSTNVLTSSYNSGHARGIYGDRVQSRGSSWTAPVWLETGDAVANMYSELREEARDHARLRNAYFEQARQAYLAGNKALARELSDKGKLHNGHMKTAHGKAQESIYRQRNPVGPDMQGNGRGQERMIDLHGLHVAEAIHVLKHELGVLRSTARAADQRLQVYICVGTGHHTRGSRTPSRLPIAVQRYLLEDEGLDYTEPQPGLLRVVLY</sequence>
<dbReference type="EMBL" id="JAEACU010000006">
    <property type="protein sequence ID" value="KAH7523892.1"/>
    <property type="molecule type" value="Genomic_DNA"/>
</dbReference>
<dbReference type="InterPro" id="IPR036063">
    <property type="entry name" value="Smr_dom_sf"/>
</dbReference>
<evidence type="ECO:0000256" key="1">
    <source>
        <dbReference type="SAM" id="MobiDB-lite"/>
    </source>
</evidence>
<dbReference type="SUPFAM" id="SSF160443">
    <property type="entry name" value="SMR domain-like"/>
    <property type="match status" value="1"/>
</dbReference>
<reference evidence="3" key="1">
    <citation type="journal article" date="2021" name="Front. Plant Sci.">
        <title>Chromosome-Scale Genome Assembly for Chinese Sour Jujube and Insights Into Its Genome Evolution and Domestication Signature.</title>
        <authorList>
            <person name="Shen L.-Y."/>
            <person name="Luo H."/>
            <person name="Wang X.-L."/>
            <person name="Wang X.-M."/>
            <person name="Qiu X.-J."/>
            <person name="Liu H."/>
            <person name="Zhou S.-S."/>
            <person name="Jia K.-H."/>
            <person name="Nie S."/>
            <person name="Bao Y.-T."/>
            <person name="Zhang R.-G."/>
            <person name="Yun Q.-Z."/>
            <person name="Chai Y.-H."/>
            <person name="Lu J.-Y."/>
            <person name="Li Y."/>
            <person name="Zhao S.-W."/>
            <person name="Mao J.-F."/>
            <person name="Jia S.-G."/>
            <person name="Mao Y.-M."/>
        </authorList>
    </citation>
    <scope>NUCLEOTIDE SEQUENCE</scope>
    <source>
        <strain evidence="3">AT0</strain>
        <tissue evidence="3">Leaf</tissue>
    </source>
</reference>
<organism evidence="3 4">
    <name type="scientific">Ziziphus jujuba var. spinosa</name>
    <dbReference type="NCBI Taxonomy" id="714518"/>
    <lineage>
        <taxon>Eukaryota</taxon>
        <taxon>Viridiplantae</taxon>
        <taxon>Streptophyta</taxon>
        <taxon>Embryophyta</taxon>
        <taxon>Tracheophyta</taxon>
        <taxon>Spermatophyta</taxon>
        <taxon>Magnoliopsida</taxon>
        <taxon>eudicotyledons</taxon>
        <taxon>Gunneridae</taxon>
        <taxon>Pentapetalae</taxon>
        <taxon>rosids</taxon>
        <taxon>fabids</taxon>
        <taxon>Rosales</taxon>
        <taxon>Rhamnaceae</taxon>
        <taxon>Paliureae</taxon>
        <taxon>Ziziphus</taxon>
    </lineage>
</organism>
<dbReference type="InterPro" id="IPR053242">
    <property type="entry name" value="PAM2-like_domain"/>
</dbReference>
<dbReference type="CDD" id="cd14371">
    <property type="entry name" value="CUE_CID7_like"/>
    <property type="match status" value="1"/>
</dbReference>
<dbReference type="SMART" id="SM00463">
    <property type="entry name" value="SMR"/>
    <property type="match status" value="1"/>
</dbReference>